<evidence type="ECO:0000259" key="2">
    <source>
        <dbReference type="Pfam" id="PF03724"/>
    </source>
</evidence>
<dbReference type="RefSeq" id="WP_052348268.1">
    <property type="nucleotide sequence ID" value="NZ_AONC01000069.1"/>
</dbReference>
<comment type="caution">
    <text evidence="3">The sequence shown here is derived from an EMBL/GenBank/DDBJ whole genome shotgun (WGS) entry which is preliminary data.</text>
</comment>
<gene>
    <name evidence="3" type="ORF">D779_3729</name>
</gene>
<organism evidence="3 4">
    <name type="scientific">Imhoffiella purpurea</name>
    <dbReference type="NCBI Taxonomy" id="1249627"/>
    <lineage>
        <taxon>Bacteria</taxon>
        <taxon>Pseudomonadati</taxon>
        <taxon>Pseudomonadota</taxon>
        <taxon>Gammaproteobacteria</taxon>
        <taxon>Chromatiales</taxon>
        <taxon>Chromatiaceae</taxon>
        <taxon>Imhoffiella</taxon>
    </lineage>
</organism>
<dbReference type="AlphaFoldDB" id="W9VBP7"/>
<dbReference type="PANTHER" id="PTHR35535">
    <property type="entry name" value="HEAT SHOCK PROTEIN HSLJ"/>
    <property type="match status" value="1"/>
</dbReference>
<feature type="chain" id="PRO_5004932815" description="DUF306 domain-containing protein" evidence="1">
    <location>
        <begin position="24"/>
        <end position="280"/>
    </location>
</feature>
<evidence type="ECO:0000313" key="3">
    <source>
        <dbReference type="EMBL" id="EXJ13467.1"/>
    </source>
</evidence>
<dbReference type="STRING" id="1249627.D779_3729"/>
<dbReference type="Proteomes" id="UP000019460">
    <property type="component" value="Unassembled WGS sequence"/>
</dbReference>
<keyword evidence="4" id="KW-1185">Reference proteome</keyword>
<dbReference type="OrthoDB" id="5348860at2"/>
<proteinExistence type="predicted"/>
<dbReference type="Gene3D" id="2.40.128.270">
    <property type="match status" value="2"/>
</dbReference>
<protein>
    <recommendedName>
        <fullName evidence="2">DUF306 domain-containing protein</fullName>
    </recommendedName>
</protein>
<dbReference type="InterPro" id="IPR038670">
    <property type="entry name" value="HslJ-like_sf"/>
</dbReference>
<evidence type="ECO:0000313" key="4">
    <source>
        <dbReference type="Proteomes" id="UP000019460"/>
    </source>
</evidence>
<dbReference type="EMBL" id="AONC01000069">
    <property type="protein sequence ID" value="EXJ13467.1"/>
    <property type="molecule type" value="Genomic_DNA"/>
</dbReference>
<evidence type="ECO:0000256" key="1">
    <source>
        <dbReference type="SAM" id="SignalP"/>
    </source>
</evidence>
<dbReference type="InterPro" id="IPR053147">
    <property type="entry name" value="Hsp_HslJ-like"/>
</dbReference>
<feature type="domain" description="DUF306" evidence="2">
    <location>
        <begin position="38"/>
        <end position="148"/>
    </location>
</feature>
<keyword evidence="1" id="KW-0732">Signal</keyword>
<dbReference type="eggNOG" id="COG3187">
    <property type="taxonomic scope" value="Bacteria"/>
</dbReference>
<dbReference type="PANTHER" id="PTHR35535:SF1">
    <property type="entry name" value="HEAT SHOCK PROTEIN HSLJ"/>
    <property type="match status" value="1"/>
</dbReference>
<accession>W9VBP7</accession>
<reference evidence="3 4" key="1">
    <citation type="submission" date="2012-11" db="EMBL/GenBank/DDBJ databases">
        <title>Genome assembly of Thiorhodococcus sp. AK35.</title>
        <authorList>
            <person name="Nupur N."/>
            <person name="Khatri I."/>
            <person name="Subramanian S."/>
            <person name="Pinnaka A."/>
        </authorList>
    </citation>
    <scope>NUCLEOTIDE SEQUENCE [LARGE SCALE GENOMIC DNA]</scope>
    <source>
        <strain evidence="3 4">AK35</strain>
    </source>
</reference>
<feature type="domain" description="DUF306" evidence="2">
    <location>
        <begin position="154"/>
        <end position="266"/>
    </location>
</feature>
<sequence length="280" mass="29572">MPVPISRALTALAFGLLVRTAPAATPASVPPSPPEPSIENVAWQLVGYGTEDGFAEVPADTKPAYFRFASGQVSGDTGCNRISGAYRASGETLAFDSGLATTRKACPKPLMIQERSLLFALGLVAAYRIEGDRLLMLDAEGDPVLEFRAASRSPLVGHVWQLEGYDDGSGNLAPPLGGAGIDLTFLGTGVLGGSDGCNRYMSGYRELKQRLTIGPIATTRIRCLEGDDRTDQAGIYAEVLGHVAGFRIQGQTLTLLSVDGKPMARYRALEVSTPANDAEP</sequence>
<feature type="signal peptide" evidence="1">
    <location>
        <begin position="1"/>
        <end position="23"/>
    </location>
</feature>
<dbReference type="InterPro" id="IPR005184">
    <property type="entry name" value="DUF306_Meta_HslJ"/>
</dbReference>
<name>W9VBP7_9GAMM</name>
<dbReference type="Pfam" id="PF03724">
    <property type="entry name" value="META"/>
    <property type="match status" value="2"/>
</dbReference>